<dbReference type="OrthoDB" id="510307at2759"/>
<dbReference type="InterPro" id="IPR000086">
    <property type="entry name" value="NUDIX_hydrolase_dom"/>
</dbReference>
<dbReference type="PANTHER" id="PTHR10885">
    <property type="entry name" value="ISOPENTENYL-DIPHOSPHATE DELTA-ISOMERASE"/>
    <property type="match status" value="1"/>
</dbReference>
<dbReference type="GO" id="GO:0009240">
    <property type="term" value="P:isopentenyl diphosphate biosynthetic process"/>
    <property type="evidence" value="ECO:0007669"/>
    <property type="project" value="TreeGrafter"/>
</dbReference>
<evidence type="ECO:0000259" key="1">
    <source>
        <dbReference type="PROSITE" id="PS51462"/>
    </source>
</evidence>
<dbReference type="SUPFAM" id="SSF55811">
    <property type="entry name" value="Nudix"/>
    <property type="match status" value="1"/>
</dbReference>
<dbReference type="InterPro" id="IPR015797">
    <property type="entry name" value="NUDIX_hydrolase-like_dom_sf"/>
</dbReference>
<reference evidence="2" key="1">
    <citation type="submission" date="2021-02" db="EMBL/GenBank/DDBJ databases">
        <title>First Annotated Genome of the Yellow-green Alga Tribonema minus.</title>
        <authorList>
            <person name="Mahan K.M."/>
        </authorList>
    </citation>
    <scope>NUCLEOTIDE SEQUENCE</scope>
    <source>
        <strain evidence="2">UTEX B ZZ1240</strain>
    </source>
</reference>
<dbReference type="Pfam" id="PF00293">
    <property type="entry name" value="NUDIX"/>
    <property type="match status" value="1"/>
</dbReference>
<dbReference type="GO" id="GO:0004452">
    <property type="term" value="F:isopentenyl-diphosphate delta-isomerase activity"/>
    <property type="evidence" value="ECO:0007669"/>
    <property type="project" value="TreeGrafter"/>
</dbReference>
<gene>
    <name evidence="2" type="ORF">JKP88DRAFT_168680</name>
</gene>
<dbReference type="PANTHER" id="PTHR10885:SF20">
    <property type="entry name" value="NUDIX HYDROLASE DOMAIN-CONTAINING PROTEIN"/>
    <property type="match status" value="1"/>
</dbReference>
<feature type="domain" description="Nudix hydrolase" evidence="1">
    <location>
        <begin position="3"/>
        <end position="144"/>
    </location>
</feature>
<dbReference type="PROSITE" id="PS51462">
    <property type="entry name" value="NUDIX"/>
    <property type="match status" value="1"/>
</dbReference>
<keyword evidence="3" id="KW-1185">Reference proteome</keyword>
<dbReference type="EMBL" id="JAFCMP010000515">
    <property type="protein sequence ID" value="KAG5178351.1"/>
    <property type="molecule type" value="Genomic_DNA"/>
</dbReference>
<comment type="caution">
    <text evidence="2">The sequence shown here is derived from an EMBL/GenBank/DDBJ whole genome shotgun (WGS) entry which is preliminary data.</text>
</comment>
<evidence type="ECO:0000313" key="2">
    <source>
        <dbReference type="EMBL" id="KAG5178351.1"/>
    </source>
</evidence>
<evidence type="ECO:0000313" key="3">
    <source>
        <dbReference type="Proteomes" id="UP000664859"/>
    </source>
</evidence>
<dbReference type="AlphaFoldDB" id="A0A835YMT5"/>
<dbReference type="Gene3D" id="3.90.79.10">
    <property type="entry name" value="Nucleoside Triphosphate Pyrophosphohydrolase"/>
    <property type="match status" value="1"/>
</dbReference>
<dbReference type="CDD" id="cd04692">
    <property type="entry name" value="NUDIX_Hydrolase"/>
    <property type="match status" value="1"/>
</dbReference>
<dbReference type="Proteomes" id="UP000664859">
    <property type="component" value="Unassembled WGS sequence"/>
</dbReference>
<protein>
    <submittedName>
        <fullName evidence="2">NUDIX hydrolase domain-like protein</fullName>
    </submittedName>
</protein>
<accession>A0A835YMT5</accession>
<proteinExistence type="predicted"/>
<sequence>MSTDEPCVLCHCCIQGELLMQRRSKFKDTYPGMWDVSVGGHMTAGDDSLLTAKKETAEELGINFNDTDLEFLFTIATSAQGSTERHGNFNCNEYKDVYMLRYNGGLAEIHFSEGEVEEVRWEPYDQVEQRLTSNDAAYIPRPTDYVTGLFTAVRDRL</sequence>
<dbReference type="GO" id="GO:0016787">
    <property type="term" value="F:hydrolase activity"/>
    <property type="evidence" value="ECO:0007669"/>
    <property type="project" value="UniProtKB-KW"/>
</dbReference>
<name>A0A835YMT5_9STRA</name>
<dbReference type="GO" id="GO:0005737">
    <property type="term" value="C:cytoplasm"/>
    <property type="evidence" value="ECO:0007669"/>
    <property type="project" value="TreeGrafter"/>
</dbReference>
<keyword evidence="2" id="KW-0378">Hydrolase</keyword>
<organism evidence="2 3">
    <name type="scientific">Tribonema minus</name>
    <dbReference type="NCBI Taxonomy" id="303371"/>
    <lineage>
        <taxon>Eukaryota</taxon>
        <taxon>Sar</taxon>
        <taxon>Stramenopiles</taxon>
        <taxon>Ochrophyta</taxon>
        <taxon>PX clade</taxon>
        <taxon>Xanthophyceae</taxon>
        <taxon>Tribonematales</taxon>
        <taxon>Tribonemataceae</taxon>
        <taxon>Tribonema</taxon>
    </lineage>
</organism>